<dbReference type="Gene3D" id="3.90.76.10">
    <property type="entry name" value="Dipeptide-binding Protein, Domain 1"/>
    <property type="match status" value="1"/>
</dbReference>
<dbReference type="Proteomes" id="UP000563523">
    <property type="component" value="Unassembled WGS sequence"/>
</dbReference>
<evidence type="ECO:0000256" key="1">
    <source>
        <dbReference type="ARBA" id="ARBA00004196"/>
    </source>
</evidence>
<evidence type="ECO:0000256" key="6">
    <source>
        <dbReference type="SAM" id="SignalP"/>
    </source>
</evidence>
<dbReference type="GO" id="GO:0043190">
    <property type="term" value="C:ATP-binding cassette (ABC) transporter complex"/>
    <property type="evidence" value="ECO:0007669"/>
    <property type="project" value="InterPro"/>
</dbReference>
<protein>
    <submittedName>
        <fullName evidence="8">Peptide ABC transporter substrate-binding protein</fullName>
    </submittedName>
</protein>
<evidence type="ECO:0000256" key="4">
    <source>
        <dbReference type="ARBA" id="ARBA00022729"/>
    </source>
</evidence>
<evidence type="ECO:0000313" key="8">
    <source>
        <dbReference type="EMBL" id="NVY97148.1"/>
    </source>
</evidence>
<organism evidence="8 9">
    <name type="scientific">Bombilactobacillus apium</name>
    <dbReference type="NCBI Taxonomy" id="2675299"/>
    <lineage>
        <taxon>Bacteria</taxon>
        <taxon>Bacillati</taxon>
        <taxon>Bacillota</taxon>
        <taxon>Bacilli</taxon>
        <taxon>Lactobacillales</taxon>
        <taxon>Lactobacillaceae</taxon>
        <taxon>Bombilactobacillus</taxon>
    </lineage>
</organism>
<keyword evidence="9" id="KW-1185">Reference proteome</keyword>
<dbReference type="InterPro" id="IPR030678">
    <property type="entry name" value="Peptide/Ni-bd"/>
</dbReference>
<dbReference type="Gene3D" id="3.10.105.10">
    <property type="entry name" value="Dipeptide-binding Protein, Domain 3"/>
    <property type="match status" value="1"/>
</dbReference>
<feature type="domain" description="Solute-binding protein family 5" evidence="7">
    <location>
        <begin position="75"/>
        <end position="466"/>
    </location>
</feature>
<comment type="similarity">
    <text evidence="2">Belongs to the bacterial solute-binding protein 5 family.</text>
</comment>
<keyword evidence="3" id="KW-0813">Transport</keyword>
<name>A0A850REL3_9LACO</name>
<dbReference type="CDD" id="cd08504">
    <property type="entry name" value="PBP2_OppA"/>
    <property type="match status" value="1"/>
</dbReference>
<dbReference type="GO" id="GO:0030288">
    <property type="term" value="C:outer membrane-bounded periplasmic space"/>
    <property type="evidence" value="ECO:0007669"/>
    <property type="project" value="UniProtKB-ARBA"/>
</dbReference>
<comment type="caution">
    <text evidence="8">The sequence shown here is derived from an EMBL/GenBank/DDBJ whole genome shotgun (WGS) entry which is preliminary data.</text>
</comment>
<dbReference type="PIRSF" id="PIRSF002741">
    <property type="entry name" value="MppA"/>
    <property type="match status" value="1"/>
</dbReference>
<dbReference type="PANTHER" id="PTHR30290:SF10">
    <property type="entry name" value="PERIPLASMIC OLIGOPEPTIDE-BINDING PROTEIN-RELATED"/>
    <property type="match status" value="1"/>
</dbReference>
<proteinExistence type="inferred from homology"/>
<keyword evidence="5" id="KW-0653">Protein transport</keyword>
<sequence>MKLKKLLAVGTTSLLAVGFLAGCGSKQAQAPKDTVGISSKDIIATADSSLNTDNIGSQALVDTMEGLYRWKGKTLVPGVSTKIVKPTNNGLTYTFKLRKDSKWSNGDPVTAQDFVYAWKRTVDPKTKSQYAYIFEGIANAKDISAGKKPVDTMGVKAIDDHTFQVNLEKPIPYFNKLIANATFYPLQEKTVKKWGKKYGTNSKTMIFNGPYKLVNWNSPDNSWKETKNNKYWNSKAVKVKNLKYQVVKDNSTSVNLFQANKLDRAQVSGDTAKQMKDNKDYGEVKQNSTFFIEMNQEKNPLFKNQKIRQALSLALNRKQLVDKVLGSGCSPANSITPAKMAYDPQDNSKDFVAQTSKTGKANASYDLKKAKKLWKEGLAETGNTGKKLDLVLLGDDTDSSKKRDEFLQNQLGKLPGLKITINDVPFKSRLNRAISGDFDLVVTGWIADFPDPINFLTLFTEGASNNNGKWVNKEYNDLVKKSMNEDANNPAARWKDMQDAQNIINEQQGVIPLFQNGEAYLTHKRLKGVDFGSSGTYNQMSLYTKE</sequence>
<evidence type="ECO:0000313" key="9">
    <source>
        <dbReference type="Proteomes" id="UP000563523"/>
    </source>
</evidence>
<evidence type="ECO:0000256" key="2">
    <source>
        <dbReference type="ARBA" id="ARBA00005695"/>
    </source>
</evidence>
<dbReference type="EMBL" id="JABZEC010000010">
    <property type="protein sequence ID" value="NVY97148.1"/>
    <property type="molecule type" value="Genomic_DNA"/>
</dbReference>
<feature type="signal peptide" evidence="6">
    <location>
        <begin position="1"/>
        <end position="21"/>
    </location>
</feature>
<keyword evidence="5" id="KW-0571">Peptide transport</keyword>
<dbReference type="SUPFAM" id="SSF53850">
    <property type="entry name" value="Periplasmic binding protein-like II"/>
    <property type="match status" value="1"/>
</dbReference>
<keyword evidence="4 6" id="KW-0732">Signal</keyword>
<gene>
    <name evidence="8" type="ORF">HU830_08440</name>
</gene>
<dbReference type="GO" id="GO:1904680">
    <property type="term" value="F:peptide transmembrane transporter activity"/>
    <property type="evidence" value="ECO:0007669"/>
    <property type="project" value="TreeGrafter"/>
</dbReference>
<dbReference type="PROSITE" id="PS51257">
    <property type="entry name" value="PROKAR_LIPOPROTEIN"/>
    <property type="match status" value="1"/>
</dbReference>
<evidence type="ECO:0000256" key="3">
    <source>
        <dbReference type="ARBA" id="ARBA00022448"/>
    </source>
</evidence>
<dbReference type="AlphaFoldDB" id="A0A850REL3"/>
<dbReference type="InterPro" id="IPR000914">
    <property type="entry name" value="SBP_5_dom"/>
</dbReference>
<feature type="chain" id="PRO_5039665308" evidence="6">
    <location>
        <begin position="22"/>
        <end position="546"/>
    </location>
</feature>
<evidence type="ECO:0000256" key="5">
    <source>
        <dbReference type="ARBA" id="ARBA00022856"/>
    </source>
</evidence>
<dbReference type="GO" id="GO:0015833">
    <property type="term" value="P:peptide transport"/>
    <property type="evidence" value="ECO:0007669"/>
    <property type="project" value="UniProtKB-KW"/>
</dbReference>
<dbReference type="RefSeq" id="WP_176943312.1">
    <property type="nucleotide sequence ID" value="NZ_JABZEC010000010.1"/>
</dbReference>
<accession>A0A850REL3</accession>
<dbReference type="PANTHER" id="PTHR30290">
    <property type="entry name" value="PERIPLASMIC BINDING COMPONENT OF ABC TRANSPORTER"/>
    <property type="match status" value="1"/>
</dbReference>
<reference evidence="8 9" key="1">
    <citation type="submission" date="2020-06" db="EMBL/GenBank/DDBJ databases">
        <authorList>
            <person name="Kang J."/>
        </authorList>
    </citation>
    <scope>NUCLEOTIDE SEQUENCE [LARGE SCALE GENOMIC DNA]</scope>
    <source>
        <strain evidence="8 9">DCY120</strain>
    </source>
</reference>
<dbReference type="FunFam" id="3.90.76.10:FF:000001">
    <property type="entry name" value="Oligopeptide ABC transporter substrate-binding protein"/>
    <property type="match status" value="1"/>
</dbReference>
<dbReference type="FunFam" id="3.10.105.10:FF:000001">
    <property type="entry name" value="Oligopeptide ABC transporter, oligopeptide-binding protein"/>
    <property type="match status" value="1"/>
</dbReference>
<dbReference type="Pfam" id="PF00496">
    <property type="entry name" value="SBP_bac_5"/>
    <property type="match status" value="1"/>
</dbReference>
<comment type="subcellular location">
    <subcellularLocation>
        <location evidence="1">Cell envelope</location>
    </subcellularLocation>
</comment>
<dbReference type="Gene3D" id="3.40.190.10">
    <property type="entry name" value="Periplasmic binding protein-like II"/>
    <property type="match status" value="1"/>
</dbReference>
<evidence type="ECO:0000259" key="7">
    <source>
        <dbReference type="Pfam" id="PF00496"/>
    </source>
</evidence>
<dbReference type="InterPro" id="IPR039424">
    <property type="entry name" value="SBP_5"/>
</dbReference>